<dbReference type="InterPro" id="IPR041469">
    <property type="entry name" value="Subtilisin-like_FN3"/>
</dbReference>
<dbReference type="PANTHER" id="PTHR10795">
    <property type="entry name" value="PROPROTEIN CONVERTASE SUBTILISIN/KEXIN"/>
    <property type="match status" value="1"/>
</dbReference>
<dbReference type="Pfam" id="PF00082">
    <property type="entry name" value="Peptidase_S8"/>
    <property type="match status" value="1"/>
</dbReference>
<proteinExistence type="inferred from homology"/>
<keyword evidence="4" id="KW-0378">Hydrolase</keyword>
<dbReference type="InterPro" id="IPR045051">
    <property type="entry name" value="SBT"/>
</dbReference>
<feature type="region of interest" description="Disordered" evidence="6">
    <location>
        <begin position="266"/>
        <end position="292"/>
    </location>
</feature>
<evidence type="ECO:0000256" key="5">
    <source>
        <dbReference type="PROSITE-ProRule" id="PRU01240"/>
    </source>
</evidence>
<dbReference type="Gene3D" id="3.30.70.80">
    <property type="entry name" value="Peptidase S8 propeptide/proteinase inhibitor I9"/>
    <property type="match status" value="1"/>
</dbReference>
<dbReference type="FunFam" id="3.30.70.80:FF:000003">
    <property type="entry name" value="Subtilisin-like protease SBT1.9"/>
    <property type="match status" value="1"/>
</dbReference>
<protein>
    <submittedName>
        <fullName evidence="12">Uncharacterized protein</fullName>
    </submittedName>
</protein>
<dbReference type="InterPro" id="IPR003137">
    <property type="entry name" value="PA_domain"/>
</dbReference>
<comment type="caution">
    <text evidence="12">The sequence shown here is derived from an EMBL/GenBank/DDBJ whole genome shotgun (WGS) entry which is preliminary data.</text>
</comment>
<dbReference type="Proteomes" id="UP000734854">
    <property type="component" value="Unassembled WGS sequence"/>
</dbReference>
<keyword evidence="7" id="KW-0812">Transmembrane</keyword>
<dbReference type="Gene3D" id="2.60.40.2310">
    <property type="match status" value="1"/>
</dbReference>
<keyword evidence="3" id="KW-0732">Signal</keyword>
<gene>
    <name evidence="12" type="ORF">ZIOFF_001851</name>
</gene>
<evidence type="ECO:0000256" key="4">
    <source>
        <dbReference type="ARBA" id="ARBA00022825"/>
    </source>
</evidence>
<dbReference type="EMBL" id="JACMSC010000001">
    <property type="protein sequence ID" value="KAG6536782.1"/>
    <property type="molecule type" value="Genomic_DNA"/>
</dbReference>
<organism evidence="12 13">
    <name type="scientific">Zingiber officinale</name>
    <name type="common">Ginger</name>
    <name type="synonym">Amomum zingiber</name>
    <dbReference type="NCBI Taxonomy" id="94328"/>
    <lineage>
        <taxon>Eukaryota</taxon>
        <taxon>Viridiplantae</taxon>
        <taxon>Streptophyta</taxon>
        <taxon>Embryophyta</taxon>
        <taxon>Tracheophyta</taxon>
        <taxon>Spermatophyta</taxon>
        <taxon>Magnoliopsida</taxon>
        <taxon>Liliopsida</taxon>
        <taxon>Zingiberales</taxon>
        <taxon>Zingiberaceae</taxon>
        <taxon>Zingiber</taxon>
    </lineage>
</organism>
<keyword evidence="4" id="KW-0720">Serine protease</keyword>
<feature type="domain" description="Peptidase S8/S53" evidence="8">
    <location>
        <begin position="200"/>
        <end position="597"/>
    </location>
</feature>
<feature type="compositionally biased region" description="Basic and acidic residues" evidence="6">
    <location>
        <begin position="268"/>
        <end position="282"/>
    </location>
</feature>
<evidence type="ECO:0000259" key="11">
    <source>
        <dbReference type="Pfam" id="PF17766"/>
    </source>
</evidence>
<feature type="domain" description="PA" evidence="9">
    <location>
        <begin position="464"/>
        <end position="526"/>
    </location>
</feature>
<feature type="region of interest" description="Disordered" evidence="6">
    <location>
        <begin position="745"/>
        <end position="771"/>
    </location>
</feature>
<dbReference type="SUPFAM" id="SSF52743">
    <property type="entry name" value="Subtilisin-like"/>
    <property type="match status" value="1"/>
</dbReference>
<feature type="compositionally biased region" description="Low complexity" evidence="6">
    <location>
        <begin position="283"/>
        <end position="292"/>
    </location>
</feature>
<dbReference type="Pfam" id="PF17766">
    <property type="entry name" value="fn3_6"/>
    <property type="match status" value="1"/>
</dbReference>
<evidence type="ECO:0000313" key="13">
    <source>
        <dbReference type="Proteomes" id="UP000734854"/>
    </source>
</evidence>
<evidence type="ECO:0000259" key="10">
    <source>
        <dbReference type="Pfam" id="PF05922"/>
    </source>
</evidence>
<reference evidence="12 13" key="1">
    <citation type="submission" date="2020-08" db="EMBL/GenBank/DDBJ databases">
        <title>Plant Genome Project.</title>
        <authorList>
            <person name="Zhang R.-G."/>
        </authorList>
    </citation>
    <scope>NUCLEOTIDE SEQUENCE [LARGE SCALE GENOMIC DNA]</scope>
    <source>
        <tissue evidence="12">Rhizome</tissue>
    </source>
</reference>
<evidence type="ECO:0000256" key="1">
    <source>
        <dbReference type="ARBA" id="ARBA00011073"/>
    </source>
</evidence>
<dbReference type="InterPro" id="IPR034197">
    <property type="entry name" value="Peptidases_S8_3"/>
</dbReference>
<dbReference type="InterPro" id="IPR000209">
    <property type="entry name" value="Peptidase_S8/S53_dom"/>
</dbReference>
<sequence length="771" mass="81039">MTKPSDYLSKAAWSRGQTTMRSSGLPAQPRVPFPKLIGNHFSAIFITNATALSSSALKTRSQTKEMKERAAMAPFRFYFFLSLVGCFCGCSISLAELRKKTYIIHMAKAQMPAAFAEHSRWYDASLRSVSDAAEILYTYDTVAHGFCARLTPAEARALEDIPGVLAVHPEARYELHTTRTPEFLHLDRTEALIPQFNTESDVVVGVVDTGVWPERRSYDDAGLGPVPASWRGECEEAKDFTAAAACNRKLVGARFFSKGYEAATGPIDESKESRSPRDDQGHGTHTSSTAAGSSVTGANLLGYAAGTARGMSTRARIAVYKVCWLGGCFSSDVLAAMDKAVDDGCGVLSLSLGGGTTDYFRDVIAIGAFNAVAKGVVVSCSAGNGGPTSSTLSNEAPWITTVGAGTIDRDFPAYAMLGDGKNITGVSLYSGKPLSSSPYPFIYAGNATNVTIGNLCMQGTLLPDKVSGKIVLCDRGINARVQKGFVVRDAGGAGMILANSAANGEEAVADAHILPAIAVGHRAGEVIKSYLFSDPNPTATIAFGGTKVGITPSPVVVAFSSRGPSAITPDILKPDILAPGVNILAAWTGKIQAVTRQQNVTCDSKTIYSVSDLNYPSFSVAFETASGAGGGGSSKTTTVKHKRTLTNVGAPGTYKATVSAPAEVNVAVYPLELSFASTGESKTYTVSFSAASQRSGSTAFGRLVWCDGKHVTSRQHLVRRHITTAAATFPAIYHGGKAMRAGEVKSCEGTEEGSGLDFGGNDQDVRKGKTA</sequence>
<feature type="domain" description="Subtilisin-like protease fibronectin type-III" evidence="11">
    <location>
        <begin position="612"/>
        <end position="711"/>
    </location>
</feature>
<keyword evidence="13" id="KW-1185">Reference proteome</keyword>
<feature type="transmembrane region" description="Helical" evidence="7">
    <location>
        <begin position="77"/>
        <end position="95"/>
    </location>
</feature>
<feature type="domain" description="Inhibitor I9" evidence="10">
    <location>
        <begin position="101"/>
        <end position="176"/>
    </location>
</feature>
<evidence type="ECO:0000256" key="2">
    <source>
        <dbReference type="ARBA" id="ARBA00022670"/>
    </source>
</evidence>
<comment type="similarity">
    <text evidence="1 5">Belongs to the peptidase S8 family.</text>
</comment>
<evidence type="ECO:0000313" key="12">
    <source>
        <dbReference type="EMBL" id="KAG6536782.1"/>
    </source>
</evidence>
<dbReference type="InterPro" id="IPR037045">
    <property type="entry name" value="S8pro/Inhibitor_I9_sf"/>
</dbReference>
<dbReference type="CDD" id="cd02120">
    <property type="entry name" value="PA_subtilisin_like"/>
    <property type="match status" value="1"/>
</dbReference>
<keyword evidence="2" id="KW-0645">Protease</keyword>
<dbReference type="InterPro" id="IPR010259">
    <property type="entry name" value="S8pro/Inhibitor_I9"/>
</dbReference>
<dbReference type="PROSITE" id="PS51892">
    <property type="entry name" value="SUBTILASE"/>
    <property type="match status" value="1"/>
</dbReference>
<dbReference type="InterPro" id="IPR036852">
    <property type="entry name" value="Peptidase_S8/S53_dom_sf"/>
</dbReference>
<evidence type="ECO:0000259" key="8">
    <source>
        <dbReference type="Pfam" id="PF00082"/>
    </source>
</evidence>
<dbReference type="AlphaFoldDB" id="A0A8J5HW06"/>
<comment type="caution">
    <text evidence="5">Lacks conserved residue(s) required for the propagation of feature annotation.</text>
</comment>
<dbReference type="FunFam" id="3.50.30.30:FF:000005">
    <property type="entry name" value="subtilisin-like protease SBT1.5"/>
    <property type="match status" value="1"/>
</dbReference>
<evidence type="ECO:0000259" key="9">
    <source>
        <dbReference type="Pfam" id="PF02225"/>
    </source>
</evidence>
<evidence type="ECO:0000256" key="7">
    <source>
        <dbReference type="SAM" id="Phobius"/>
    </source>
</evidence>
<evidence type="ECO:0000256" key="3">
    <source>
        <dbReference type="ARBA" id="ARBA00022729"/>
    </source>
</evidence>
<evidence type="ECO:0000256" key="6">
    <source>
        <dbReference type="SAM" id="MobiDB-lite"/>
    </source>
</evidence>
<keyword evidence="7" id="KW-0472">Membrane</keyword>
<dbReference type="CDD" id="cd04852">
    <property type="entry name" value="Peptidases_S8_3"/>
    <property type="match status" value="1"/>
</dbReference>
<dbReference type="GO" id="GO:0004252">
    <property type="term" value="F:serine-type endopeptidase activity"/>
    <property type="evidence" value="ECO:0007669"/>
    <property type="project" value="InterPro"/>
</dbReference>
<dbReference type="Pfam" id="PF05922">
    <property type="entry name" value="Inhibitor_I9"/>
    <property type="match status" value="1"/>
</dbReference>
<dbReference type="Gene3D" id="3.40.50.200">
    <property type="entry name" value="Peptidase S8/S53 domain"/>
    <property type="match status" value="1"/>
</dbReference>
<dbReference type="Gene3D" id="3.50.30.30">
    <property type="match status" value="1"/>
</dbReference>
<name>A0A8J5HW06_ZINOF</name>
<accession>A0A8J5HW06</accession>
<dbReference type="GO" id="GO:0006508">
    <property type="term" value="P:proteolysis"/>
    <property type="evidence" value="ECO:0007669"/>
    <property type="project" value="UniProtKB-KW"/>
</dbReference>
<keyword evidence="7" id="KW-1133">Transmembrane helix</keyword>
<dbReference type="Pfam" id="PF02225">
    <property type="entry name" value="PA"/>
    <property type="match status" value="1"/>
</dbReference>